<protein>
    <submittedName>
        <fullName evidence="1">Lipoprotein-releasing system ATP-binding protein LolD</fullName>
    </submittedName>
</protein>
<dbReference type="EMBL" id="PIQJ01000001">
    <property type="protein sequence ID" value="RZQ57088.1"/>
    <property type="molecule type" value="Genomic_DNA"/>
</dbReference>
<evidence type="ECO:0000313" key="1">
    <source>
        <dbReference type="EMBL" id="RZQ57088.1"/>
    </source>
</evidence>
<name>A0ACD2HLF8_9GAMM</name>
<keyword evidence="1" id="KW-0067">ATP-binding</keyword>
<keyword evidence="1" id="KW-0449">Lipoprotein</keyword>
<keyword evidence="1" id="KW-0547">Nucleotide-binding</keyword>
<evidence type="ECO:0000313" key="2">
    <source>
        <dbReference type="Proteomes" id="UP000293092"/>
    </source>
</evidence>
<proteinExistence type="predicted"/>
<sequence>MNNNPEGLSAMLMECRQLSRVYQDGDRQLQVLKDVNIAIHPGEMLAIVGSSGSGKSTLLHCLGGLDKPTAGEVLFAGRAIQDWSANQLADWRNKELGFIYQFHHLLPEFTALENVAMPQLIAGVATGDAKIRAEQLLTRVGLAERLQHRPAELSGGERQRVAIARALANSPRLVLADEPTGNLDDTTAEQVFELLLELNQELDTAFVIVTHDNALAAKLPRTLSLHHGVLDHKELLA</sequence>
<reference evidence="1" key="1">
    <citation type="submission" date="2017-11" db="EMBL/GenBank/DDBJ databases">
        <title>Comparative genomic and phylogenomic analyses of the family Idiomarinaceae.</title>
        <authorList>
            <person name="Liu Y."/>
            <person name="Shao Z."/>
        </authorList>
    </citation>
    <scope>NUCLEOTIDE SEQUENCE</scope>
    <source>
        <strain evidence="1">PIN1</strain>
    </source>
</reference>
<accession>A0ACD2HLF8</accession>
<gene>
    <name evidence="1" type="primary">lolD</name>
    <name evidence="1" type="ORF">CWI82_07415</name>
</gene>
<comment type="caution">
    <text evidence="1">The sequence shown here is derived from an EMBL/GenBank/DDBJ whole genome shotgun (WGS) entry which is preliminary data.</text>
</comment>
<keyword evidence="2" id="KW-1185">Reference proteome</keyword>
<organism evidence="1 2">
    <name type="scientific">Pseudidiomarina tainanensis</name>
    <dbReference type="NCBI Taxonomy" id="502365"/>
    <lineage>
        <taxon>Bacteria</taxon>
        <taxon>Pseudomonadati</taxon>
        <taxon>Pseudomonadota</taxon>
        <taxon>Gammaproteobacteria</taxon>
        <taxon>Alteromonadales</taxon>
        <taxon>Idiomarinaceae</taxon>
        <taxon>Pseudidiomarina</taxon>
    </lineage>
</organism>
<dbReference type="Proteomes" id="UP000293092">
    <property type="component" value="Unassembled WGS sequence"/>
</dbReference>